<dbReference type="InterPro" id="IPR002347">
    <property type="entry name" value="SDR_fam"/>
</dbReference>
<keyword evidence="5" id="KW-1185">Reference proteome</keyword>
<dbReference type="EMBL" id="JARMAB010000020">
    <property type="protein sequence ID" value="MED1204197.1"/>
    <property type="molecule type" value="Genomic_DNA"/>
</dbReference>
<evidence type="ECO:0000256" key="1">
    <source>
        <dbReference type="ARBA" id="ARBA00006484"/>
    </source>
</evidence>
<evidence type="ECO:0000313" key="5">
    <source>
        <dbReference type="Proteomes" id="UP001341444"/>
    </source>
</evidence>
<evidence type="ECO:0000313" key="4">
    <source>
        <dbReference type="EMBL" id="MED1204197.1"/>
    </source>
</evidence>
<dbReference type="NCBIfam" id="NF005559">
    <property type="entry name" value="PRK07231.1"/>
    <property type="match status" value="1"/>
</dbReference>
<organism evidence="4 5">
    <name type="scientific">Heyndrickxia acidicola</name>
    <dbReference type="NCBI Taxonomy" id="209389"/>
    <lineage>
        <taxon>Bacteria</taxon>
        <taxon>Bacillati</taxon>
        <taxon>Bacillota</taxon>
        <taxon>Bacilli</taxon>
        <taxon>Bacillales</taxon>
        <taxon>Bacillaceae</taxon>
        <taxon>Heyndrickxia</taxon>
    </lineage>
</organism>
<keyword evidence="3" id="KW-0560">Oxidoreductase</keyword>
<dbReference type="PRINTS" id="PR00081">
    <property type="entry name" value="GDHRDH"/>
</dbReference>
<dbReference type="PROSITE" id="PS00061">
    <property type="entry name" value="ADH_SHORT"/>
    <property type="match status" value="1"/>
</dbReference>
<sequence length="254" mass="26946">MSKKIAVVTGAAQGLGFAIAELLSAADHKVILLDRNEEQLQAATEKLVQSGKEAHGVIIDLSITESIHGVIDEIHKEFGKIHVLVNNAGVNFVKPMDQVKESDWDFVMNINLKAAFFVIQSAAPFMADGGSIINISSVAANSPRPLSVAYAASKAGIISLTKTASIVLAPRRIRVNAVCPGAMETDLLSKMAEDMSDLSSSTPEQSLKNYVGDIPLGRISAPEDVAKAVEFLASDNANYITGQALNVCGGWTVR</sequence>
<dbReference type="Proteomes" id="UP001341444">
    <property type="component" value="Unassembled WGS sequence"/>
</dbReference>
<proteinExistence type="inferred from homology"/>
<comment type="similarity">
    <text evidence="1">Belongs to the short-chain dehydrogenases/reductases (SDR) family.</text>
</comment>
<evidence type="ECO:0000256" key="2">
    <source>
        <dbReference type="ARBA" id="ARBA00011881"/>
    </source>
</evidence>
<comment type="caution">
    <text evidence="4">The sequence shown here is derived from an EMBL/GenBank/DDBJ whole genome shotgun (WGS) entry which is preliminary data.</text>
</comment>
<dbReference type="SUPFAM" id="SSF51735">
    <property type="entry name" value="NAD(P)-binding Rossmann-fold domains"/>
    <property type="match status" value="1"/>
</dbReference>
<dbReference type="InterPro" id="IPR036291">
    <property type="entry name" value="NAD(P)-bd_dom_sf"/>
</dbReference>
<gene>
    <name evidence="4" type="ORF">P4T90_14205</name>
</gene>
<dbReference type="PANTHER" id="PTHR43639">
    <property type="entry name" value="OXIDOREDUCTASE, SHORT-CHAIN DEHYDROGENASE/REDUCTASE FAMILY (AFU_ORTHOLOGUE AFUA_5G02870)"/>
    <property type="match status" value="1"/>
</dbReference>
<dbReference type="RefSeq" id="WP_066264038.1">
    <property type="nucleotide sequence ID" value="NZ_JARMAB010000020.1"/>
</dbReference>
<protein>
    <submittedName>
        <fullName evidence="4">SDR family NAD(P)-dependent oxidoreductase</fullName>
    </submittedName>
</protein>
<accession>A0ABU6MLU5</accession>
<dbReference type="InterPro" id="IPR020904">
    <property type="entry name" value="Sc_DH/Rdtase_CS"/>
</dbReference>
<reference evidence="4 5" key="1">
    <citation type="submission" date="2023-03" db="EMBL/GenBank/DDBJ databases">
        <title>Bacillus Genome Sequencing.</title>
        <authorList>
            <person name="Dunlap C."/>
        </authorList>
    </citation>
    <scope>NUCLEOTIDE SEQUENCE [LARGE SCALE GENOMIC DNA]</scope>
    <source>
        <strain evidence="4 5">B-23453</strain>
    </source>
</reference>
<name>A0ABU6MLU5_9BACI</name>
<dbReference type="Pfam" id="PF13561">
    <property type="entry name" value="adh_short_C2"/>
    <property type="match status" value="1"/>
</dbReference>
<evidence type="ECO:0000256" key="3">
    <source>
        <dbReference type="ARBA" id="ARBA00023002"/>
    </source>
</evidence>
<comment type="subunit">
    <text evidence="2">Homotetramer.</text>
</comment>
<dbReference type="PRINTS" id="PR00080">
    <property type="entry name" value="SDRFAMILY"/>
</dbReference>
<dbReference type="Gene3D" id="3.40.50.720">
    <property type="entry name" value="NAD(P)-binding Rossmann-like Domain"/>
    <property type="match status" value="1"/>
</dbReference>
<dbReference type="PANTHER" id="PTHR43639:SF1">
    <property type="entry name" value="SHORT-CHAIN DEHYDROGENASE_REDUCTASE FAMILY PROTEIN"/>
    <property type="match status" value="1"/>
</dbReference>